<dbReference type="FunFam" id="3.40.50.170:FF:000003">
    <property type="entry name" value="Methionyl-tRNA formyltransferase"/>
    <property type="match status" value="1"/>
</dbReference>
<comment type="catalytic activity">
    <reaction evidence="7 8">
        <text>L-methionyl-tRNA(fMet) + (6R)-10-formyltetrahydrofolate = N-formyl-L-methionyl-tRNA(fMet) + (6S)-5,6,7,8-tetrahydrofolate + H(+)</text>
        <dbReference type="Rhea" id="RHEA:24380"/>
        <dbReference type="Rhea" id="RHEA-COMP:9952"/>
        <dbReference type="Rhea" id="RHEA-COMP:9953"/>
        <dbReference type="ChEBI" id="CHEBI:15378"/>
        <dbReference type="ChEBI" id="CHEBI:57453"/>
        <dbReference type="ChEBI" id="CHEBI:78530"/>
        <dbReference type="ChEBI" id="CHEBI:78844"/>
        <dbReference type="ChEBI" id="CHEBI:195366"/>
        <dbReference type="EC" id="2.1.2.9"/>
    </reaction>
</comment>
<keyword evidence="6 8" id="KW-0648">Protein biosynthesis</keyword>
<dbReference type="EC" id="2.1.2.9" evidence="3 8"/>
<name>A0AAI9G5K6_STEMA</name>
<dbReference type="InterPro" id="IPR041711">
    <property type="entry name" value="Met-tRNA-FMT_N"/>
</dbReference>
<evidence type="ECO:0000256" key="5">
    <source>
        <dbReference type="ARBA" id="ARBA00022679"/>
    </source>
</evidence>
<protein>
    <recommendedName>
        <fullName evidence="4 8">Methionyl-tRNA formyltransferase</fullName>
        <ecNumber evidence="3 8">2.1.2.9</ecNumber>
    </recommendedName>
</protein>
<evidence type="ECO:0000256" key="6">
    <source>
        <dbReference type="ARBA" id="ARBA00022917"/>
    </source>
</evidence>
<dbReference type="InterPro" id="IPR002376">
    <property type="entry name" value="Formyl_transf_N"/>
</dbReference>
<sequence length="307" mass="32483">MRIVFAGTPEFAVSSLRAAARHHEVVAVYTQPDRPAGRGRGLAPSPVKLEAVARGIPVYQPESLKDAAAQQQLRDLQPDLMVVVAYGLILPKAVLAIPTHGCWNVHASLLPRWRGAAPIQRAIQAGDAKTGVCLMQMEAGLDTGPVLLHQELPIAATDTGGQLHDKLAELGAQVLSDGLGLLRAGIKPIARPQPEQGVTYAHKLDKAEARLDWAQDADALARTVRAFNPWPIAEATLAGERVRIHGAVALEAGHGQAPGTVLAAGRDGIDIACGQGVLRLRVLQREGGKAVTAADYLNARRDLRVGA</sequence>
<evidence type="ECO:0000256" key="8">
    <source>
        <dbReference type="HAMAP-Rule" id="MF_00182"/>
    </source>
</evidence>
<evidence type="ECO:0000313" key="11">
    <source>
        <dbReference type="EMBL" id="EKZ1928349.1"/>
    </source>
</evidence>
<dbReference type="CDD" id="cd08646">
    <property type="entry name" value="FMT_core_Met-tRNA-FMT_N"/>
    <property type="match status" value="1"/>
</dbReference>
<reference evidence="11" key="1">
    <citation type="submission" date="2023-08" db="EMBL/GenBank/DDBJ databases">
        <authorList>
            <consortium name="Clinical and Environmental Microbiology Branch: Whole genome sequencing antimicrobial resistance pathogens in the healthcare setting"/>
        </authorList>
    </citation>
    <scope>NUCLEOTIDE SEQUENCE</scope>
    <source>
        <strain evidence="11">2023CJ-00293</strain>
    </source>
</reference>
<feature type="binding site" evidence="8">
    <location>
        <begin position="108"/>
        <end position="111"/>
    </location>
    <ligand>
        <name>(6S)-5,6,7,8-tetrahydrofolate</name>
        <dbReference type="ChEBI" id="CHEBI:57453"/>
    </ligand>
</feature>
<feature type="domain" description="Formyl transferase N-terminal" evidence="9">
    <location>
        <begin position="1"/>
        <end position="177"/>
    </location>
</feature>
<dbReference type="CDD" id="cd08704">
    <property type="entry name" value="Met_tRNA_FMT_C"/>
    <property type="match status" value="1"/>
</dbReference>
<organism evidence="11 12">
    <name type="scientific">Stenotrophomonas maltophilia</name>
    <name type="common">Pseudomonas maltophilia</name>
    <name type="synonym">Xanthomonas maltophilia</name>
    <dbReference type="NCBI Taxonomy" id="40324"/>
    <lineage>
        <taxon>Bacteria</taxon>
        <taxon>Pseudomonadati</taxon>
        <taxon>Pseudomonadota</taxon>
        <taxon>Gammaproteobacteria</taxon>
        <taxon>Lysobacterales</taxon>
        <taxon>Lysobacteraceae</taxon>
        <taxon>Stenotrophomonas</taxon>
        <taxon>Stenotrophomonas maltophilia group</taxon>
    </lineage>
</organism>
<feature type="domain" description="Formyl transferase C-terminal" evidence="10">
    <location>
        <begin position="203"/>
        <end position="300"/>
    </location>
</feature>
<evidence type="ECO:0000259" key="9">
    <source>
        <dbReference type="Pfam" id="PF00551"/>
    </source>
</evidence>
<dbReference type="PANTHER" id="PTHR11138:SF5">
    <property type="entry name" value="METHIONYL-TRNA FORMYLTRANSFERASE, MITOCHONDRIAL"/>
    <property type="match status" value="1"/>
</dbReference>
<evidence type="ECO:0000256" key="1">
    <source>
        <dbReference type="ARBA" id="ARBA00002606"/>
    </source>
</evidence>
<dbReference type="EMBL" id="ABLTIR010000096">
    <property type="protein sequence ID" value="EKZ1928349.1"/>
    <property type="molecule type" value="Genomic_DNA"/>
</dbReference>
<proteinExistence type="inferred from homology"/>
<comment type="function">
    <text evidence="1 8">Attaches a formyl group to the free amino group of methionyl-tRNA(fMet). The formyl group appears to play a dual role in the initiator identity of N-formylmethionyl-tRNA by promoting its recognition by IF2 and preventing the misappropriation of this tRNA by the elongation apparatus.</text>
</comment>
<dbReference type="NCBIfam" id="TIGR00460">
    <property type="entry name" value="fmt"/>
    <property type="match status" value="1"/>
</dbReference>
<evidence type="ECO:0000256" key="7">
    <source>
        <dbReference type="ARBA" id="ARBA00048558"/>
    </source>
</evidence>
<dbReference type="GO" id="GO:0005829">
    <property type="term" value="C:cytosol"/>
    <property type="evidence" value="ECO:0007669"/>
    <property type="project" value="TreeGrafter"/>
</dbReference>
<dbReference type="RefSeq" id="WP_005411191.1">
    <property type="nucleotide sequence ID" value="NZ_CP133414.1"/>
</dbReference>
<dbReference type="HAMAP" id="MF_00182">
    <property type="entry name" value="Formyl_trans"/>
    <property type="match status" value="1"/>
</dbReference>
<gene>
    <name evidence="8" type="primary">fmt</name>
    <name evidence="11" type="ORF">REH87_003390</name>
</gene>
<dbReference type="Gene3D" id="3.40.50.170">
    <property type="entry name" value="Formyl transferase, N-terminal domain"/>
    <property type="match status" value="1"/>
</dbReference>
<dbReference type="PANTHER" id="PTHR11138">
    <property type="entry name" value="METHIONYL-TRNA FORMYLTRANSFERASE"/>
    <property type="match status" value="1"/>
</dbReference>
<dbReference type="InterPro" id="IPR044135">
    <property type="entry name" value="Met-tRNA-FMT_C"/>
</dbReference>
<dbReference type="InterPro" id="IPR001555">
    <property type="entry name" value="GART_AS"/>
</dbReference>
<dbReference type="InterPro" id="IPR011034">
    <property type="entry name" value="Formyl_transferase-like_C_sf"/>
</dbReference>
<dbReference type="PROSITE" id="PS00373">
    <property type="entry name" value="GART"/>
    <property type="match status" value="1"/>
</dbReference>
<dbReference type="Pfam" id="PF00551">
    <property type="entry name" value="Formyl_trans_N"/>
    <property type="match status" value="1"/>
</dbReference>
<comment type="similarity">
    <text evidence="2 8">Belongs to the Fmt family.</text>
</comment>
<dbReference type="InterPro" id="IPR005794">
    <property type="entry name" value="Fmt"/>
</dbReference>
<evidence type="ECO:0000256" key="2">
    <source>
        <dbReference type="ARBA" id="ARBA00010699"/>
    </source>
</evidence>
<dbReference type="Proteomes" id="UP001225498">
    <property type="component" value="Unassembled WGS sequence"/>
</dbReference>
<dbReference type="SUPFAM" id="SSF50486">
    <property type="entry name" value="FMT C-terminal domain-like"/>
    <property type="match status" value="1"/>
</dbReference>
<dbReference type="GO" id="GO:0004479">
    <property type="term" value="F:methionyl-tRNA formyltransferase activity"/>
    <property type="evidence" value="ECO:0007669"/>
    <property type="project" value="UniProtKB-UniRule"/>
</dbReference>
<dbReference type="InterPro" id="IPR037022">
    <property type="entry name" value="Formyl_trans_C_sf"/>
</dbReference>
<evidence type="ECO:0000256" key="4">
    <source>
        <dbReference type="ARBA" id="ARBA00016014"/>
    </source>
</evidence>
<evidence type="ECO:0000313" key="12">
    <source>
        <dbReference type="Proteomes" id="UP001225498"/>
    </source>
</evidence>
<dbReference type="Pfam" id="PF02911">
    <property type="entry name" value="Formyl_trans_C"/>
    <property type="match status" value="1"/>
</dbReference>
<dbReference type="SUPFAM" id="SSF53328">
    <property type="entry name" value="Formyltransferase"/>
    <property type="match status" value="1"/>
</dbReference>
<dbReference type="InterPro" id="IPR036477">
    <property type="entry name" value="Formyl_transf_N_sf"/>
</dbReference>
<comment type="caution">
    <text evidence="11">The sequence shown here is derived from an EMBL/GenBank/DDBJ whole genome shotgun (WGS) entry which is preliminary data.</text>
</comment>
<keyword evidence="5 8" id="KW-0808">Transferase</keyword>
<dbReference type="Gene3D" id="3.10.25.10">
    <property type="entry name" value="Formyl transferase, C-terminal domain"/>
    <property type="match status" value="1"/>
</dbReference>
<dbReference type="InterPro" id="IPR005793">
    <property type="entry name" value="Formyl_trans_C"/>
</dbReference>
<dbReference type="AlphaFoldDB" id="A0AAI9G5K6"/>
<evidence type="ECO:0000256" key="3">
    <source>
        <dbReference type="ARBA" id="ARBA00012261"/>
    </source>
</evidence>
<evidence type="ECO:0000259" key="10">
    <source>
        <dbReference type="Pfam" id="PF02911"/>
    </source>
</evidence>
<accession>A0AAI9G5K6</accession>